<dbReference type="Pfam" id="PF17753">
    <property type="entry name" value="Ig_mannosidase"/>
    <property type="match status" value="1"/>
</dbReference>
<feature type="domain" description="Glycoside hydrolase family 2 immunoglobulin-like beta-sandwich" evidence="16">
    <location>
        <begin position="221"/>
        <end position="328"/>
    </location>
</feature>
<dbReference type="Gene3D" id="2.60.40.10">
    <property type="entry name" value="Immunoglobulins"/>
    <property type="match status" value="3"/>
</dbReference>
<evidence type="ECO:0000259" key="19">
    <source>
        <dbReference type="Pfam" id="PF22666"/>
    </source>
</evidence>
<dbReference type="SUPFAM" id="SSF49785">
    <property type="entry name" value="Galactose-binding domain-like"/>
    <property type="match status" value="1"/>
</dbReference>
<dbReference type="InterPro" id="IPR008979">
    <property type="entry name" value="Galactose-bd-like_sf"/>
</dbReference>
<evidence type="ECO:0000313" key="20">
    <source>
        <dbReference type="EMBL" id="KAA6343678.1"/>
    </source>
</evidence>
<dbReference type="EC" id="3.2.1.25" evidence="6"/>
<evidence type="ECO:0000256" key="15">
    <source>
        <dbReference type="ARBA" id="ARBA00041614"/>
    </source>
</evidence>
<evidence type="ECO:0000256" key="3">
    <source>
        <dbReference type="ARBA" id="ARBA00004613"/>
    </source>
</evidence>
<evidence type="ECO:0000259" key="18">
    <source>
        <dbReference type="Pfam" id="PF17786"/>
    </source>
</evidence>
<accession>A0A5J4SCU7</accession>
<dbReference type="InterPro" id="IPR036156">
    <property type="entry name" value="Beta-gal/glucu_dom_sf"/>
</dbReference>
<dbReference type="InterPro" id="IPR013783">
    <property type="entry name" value="Ig-like_fold"/>
</dbReference>
<keyword evidence="9 20" id="KW-0378">Hydrolase</keyword>
<comment type="subunit">
    <text evidence="5">Homodimer.</text>
</comment>
<comment type="caution">
    <text evidence="20">The sequence shown here is derived from an EMBL/GenBank/DDBJ whole genome shotgun (WGS) entry which is preliminary data.</text>
</comment>
<evidence type="ECO:0000259" key="17">
    <source>
        <dbReference type="Pfam" id="PF17753"/>
    </source>
</evidence>
<dbReference type="InterPro" id="IPR050887">
    <property type="entry name" value="Beta-mannosidase_GH2"/>
</dbReference>
<gene>
    <name evidence="20" type="ORF">EZS27_008654</name>
</gene>
<dbReference type="InterPro" id="IPR017853">
    <property type="entry name" value="GH"/>
</dbReference>
<comment type="pathway">
    <text evidence="4">Glycan metabolism; N-glycan degradation.</text>
</comment>
<evidence type="ECO:0000256" key="12">
    <source>
        <dbReference type="ARBA" id="ARBA00023295"/>
    </source>
</evidence>
<feature type="domain" description="Mannosidase Ig/CBM-like" evidence="18">
    <location>
        <begin position="689"/>
        <end position="777"/>
    </location>
</feature>
<evidence type="ECO:0000256" key="13">
    <source>
        <dbReference type="ARBA" id="ARBA00038429"/>
    </source>
</evidence>
<keyword evidence="8" id="KW-0732">Signal</keyword>
<feature type="domain" description="Beta-mannosidase-like galactose-binding" evidence="19">
    <location>
        <begin position="33"/>
        <end position="210"/>
    </location>
</feature>
<dbReference type="PANTHER" id="PTHR43730:SF1">
    <property type="entry name" value="BETA-MANNOSIDASE"/>
    <property type="match status" value="1"/>
</dbReference>
<organism evidence="20">
    <name type="scientific">termite gut metagenome</name>
    <dbReference type="NCBI Taxonomy" id="433724"/>
    <lineage>
        <taxon>unclassified sequences</taxon>
        <taxon>metagenomes</taxon>
        <taxon>organismal metagenomes</taxon>
    </lineage>
</organism>
<evidence type="ECO:0000256" key="9">
    <source>
        <dbReference type="ARBA" id="ARBA00022801"/>
    </source>
</evidence>
<dbReference type="Gene3D" id="3.20.20.80">
    <property type="entry name" value="Glycosidases"/>
    <property type="match status" value="1"/>
</dbReference>
<sequence>MKYIFSTILLFASLSSNSMTDAMPVKQELNTGWNFRQARLNNWYPATVPGVVHLDLIANHIIEDPFYRLNERGVQWVDKEDWIYETRFDLSEELLSQNIIQITFEGLDTYADVYLNDTQILEADNMFRRWTVDIKDKVKPKDNTLKVYFHSPIKVDLPKWNAMPYRYEASNDQSENGGLLDMKLSVFTRKAGYHYGWDWGPRLVTSGIWRPIFIEGWSGATINDVQFIQHSVTPKIAKVSALIEVTADNDINNSVINIIDNDSQTTFGSIKANLKKGLNQIAVDFTIKNPQLWWSNGLGKPHLYKMKTVLSGSDKKTIDSKTAKIGIRSIKLINEEDKQGKSFYFELNGVPVFAKGANYIPCDNFLPRVTKEKYKKTILDAVNVNMNMLRVWGGGIYEDDYFYDLCDEYGILVWQDFMFACSMYPAEGALLENIRQEAIDNIRRLRNHPSIAIWCGNNECQDAWLGWGWKTKMEKNDKALADKIWKQYEDQYHKVLPAVVSEYGSGIAYTPSSPFGGYGKSGNNHSGDRHYWDVWHGKKPISEYNKEKSRFFSEYGFQSFPEFESVKLYAPEEQDWNITSEVMTAHQRGGDFANKLIEYYLLNEYYTPKNFPSFLYINQILQGDAIKIAIESHRRSKGYCMGSLFWQHNDCWPVASWSSRDYYGRWKAQHYFTRYAYKDILVSPIEEDGKLSVYVVSDRLKDASGTLSVNIMNLNGKTVNAYKEKLVIKANTSQTVFSKSINDIISNYGKNDLVVNVKLSVGNETYANNYFLEKQKNISFPKVNIQSTVAAAAGGDYTINLTADKFARGVFLSINGIDNFFSDNYFDILPGEAKTITLSTSLSFQEVKDQLKVVSMADAY</sequence>
<dbReference type="SUPFAM" id="SSF51445">
    <property type="entry name" value="(Trans)glycosidases"/>
    <property type="match status" value="1"/>
</dbReference>
<evidence type="ECO:0000256" key="7">
    <source>
        <dbReference type="ARBA" id="ARBA00022525"/>
    </source>
</evidence>
<dbReference type="InterPro" id="IPR006102">
    <property type="entry name" value="Ig-like_GH2"/>
</dbReference>
<comment type="similarity">
    <text evidence="13">Belongs to the glycosyl hydrolase 2 family. Beta-mannosidase B subfamily.</text>
</comment>
<comment type="catalytic activity">
    <reaction evidence="1">
        <text>Hydrolysis of terminal, non-reducing beta-D-mannose residues in beta-D-mannosides.</text>
        <dbReference type="EC" id="3.2.1.25"/>
    </reaction>
</comment>
<evidence type="ECO:0000256" key="10">
    <source>
        <dbReference type="ARBA" id="ARBA00023180"/>
    </source>
</evidence>
<dbReference type="InterPro" id="IPR041625">
    <property type="entry name" value="Beta-mannosidase_Ig"/>
</dbReference>
<dbReference type="GO" id="GO:0005975">
    <property type="term" value="P:carbohydrate metabolic process"/>
    <property type="evidence" value="ECO:0007669"/>
    <property type="project" value="InterPro"/>
</dbReference>
<dbReference type="FunFam" id="2.60.120.260:FF:000060">
    <property type="entry name" value="Probable beta-mannosidase"/>
    <property type="match status" value="1"/>
</dbReference>
<dbReference type="InterPro" id="IPR041447">
    <property type="entry name" value="Mannosidase_ig"/>
</dbReference>
<evidence type="ECO:0000256" key="6">
    <source>
        <dbReference type="ARBA" id="ARBA00012754"/>
    </source>
</evidence>
<dbReference type="FunFam" id="3.20.20.80:FF:000050">
    <property type="entry name" value="Beta-mannosidase B"/>
    <property type="match status" value="1"/>
</dbReference>
<dbReference type="GO" id="GO:0005764">
    <property type="term" value="C:lysosome"/>
    <property type="evidence" value="ECO:0007669"/>
    <property type="project" value="UniProtKB-SubCell"/>
</dbReference>
<keyword evidence="11" id="KW-0458">Lysosome</keyword>
<evidence type="ECO:0000256" key="1">
    <source>
        <dbReference type="ARBA" id="ARBA00000829"/>
    </source>
</evidence>
<feature type="domain" description="Beta-mannosidase Ig-fold" evidence="17">
    <location>
        <begin position="781"/>
        <end position="858"/>
    </location>
</feature>
<comment type="subcellular location">
    <subcellularLocation>
        <location evidence="2">Lysosome</location>
    </subcellularLocation>
    <subcellularLocation>
        <location evidence="3">Secreted</location>
    </subcellularLocation>
</comment>
<dbReference type="GO" id="GO:0004567">
    <property type="term" value="F:beta-mannosidase activity"/>
    <property type="evidence" value="ECO:0007669"/>
    <property type="project" value="UniProtKB-EC"/>
</dbReference>
<dbReference type="Gene3D" id="2.60.120.260">
    <property type="entry name" value="Galactose-binding domain-like"/>
    <property type="match status" value="1"/>
</dbReference>
<evidence type="ECO:0000256" key="14">
    <source>
        <dbReference type="ARBA" id="ARBA00041069"/>
    </source>
</evidence>
<dbReference type="GO" id="GO:0005576">
    <property type="term" value="C:extracellular region"/>
    <property type="evidence" value="ECO:0007669"/>
    <property type="project" value="UniProtKB-SubCell"/>
</dbReference>
<evidence type="ECO:0000256" key="8">
    <source>
        <dbReference type="ARBA" id="ARBA00022729"/>
    </source>
</evidence>
<evidence type="ECO:0000256" key="4">
    <source>
        <dbReference type="ARBA" id="ARBA00004740"/>
    </source>
</evidence>
<dbReference type="Pfam" id="PF17786">
    <property type="entry name" value="Mannosidase_ig"/>
    <property type="match status" value="1"/>
</dbReference>
<dbReference type="PANTHER" id="PTHR43730">
    <property type="entry name" value="BETA-MANNOSIDASE"/>
    <property type="match status" value="1"/>
</dbReference>
<evidence type="ECO:0000259" key="16">
    <source>
        <dbReference type="Pfam" id="PF00703"/>
    </source>
</evidence>
<keyword evidence="10" id="KW-0325">Glycoprotein</keyword>
<dbReference type="InterPro" id="IPR054593">
    <property type="entry name" value="Beta-mannosidase-like_N2"/>
</dbReference>
<evidence type="ECO:0000256" key="5">
    <source>
        <dbReference type="ARBA" id="ARBA00011738"/>
    </source>
</evidence>
<dbReference type="Pfam" id="PF00703">
    <property type="entry name" value="Glyco_hydro_2"/>
    <property type="match status" value="1"/>
</dbReference>
<evidence type="ECO:0000256" key="2">
    <source>
        <dbReference type="ARBA" id="ARBA00004371"/>
    </source>
</evidence>
<keyword evidence="12 20" id="KW-0326">Glycosidase</keyword>
<dbReference type="Pfam" id="PF22666">
    <property type="entry name" value="Glyco_hydro_2_N2"/>
    <property type="match status" value="1"/>
</dbReference>
<reference evidence="20" key="1">
    <citation type="submission" date="2019-03" db="EMBL/GenBank/DDBJ databases">
        <title>Single cell metagenomics reveals metabolic interactions within the superorganism composed of flagellate Streblomastix strix and complex community of Bacteroidetes bacteria on its surface.</title>
        <authorList>
            <person name="Treitli S.C."/>
            <person name="Kolisko M."/>
            <person name="Husnik F."/>
            <person name="Keeling P."/>
            <person name="Hampl V."/>
        </authorList>
    </citation>
    <scope>NUCLEOTIDE SEQUENCE</scope>
    <source>
        <strain evidence="20">STM</strain>
    </source>
</reference>
<name>A0A5J4SCU7_9ZZZZ</name>
<dbReference type="SUPFAM" id="SSF49303">
    <property type="entry name" value="beta-Galactosidase/glucuronidase domain"/>
    <property type="match status" value="3"/>
</dbReference>
<dbReference type="EMBL" id="SNRY01000257">
    <property type="protein sequence ID" value="KAA6343678.1"/>
    <property type="molecule type" value="Genomic_DNA"/>
</dbReference>
<protein>
    <recommendedName>
        <fullName evidence="14">Beta-mannosidase B</fullName>
        <ecNumber evidence="6">3.2.1.25</ecNumber>
    </recommendedName>
    <alternativeName>
        <fullName evidence="15">Mannanase B</fullName>
    </alternativeName>
</protein>
<proteinExistence type="inferred from homology"/>
<keyword evidence="7" id="KW-0964">Secreted</keyword>
<dbReference type="GO" id="GO:0006516">
    <property type="term" value="P:glycoprotein catabolic process"/>
    <property type="evidence" value="ECO:0007669"/>
    <property type="project" value="TreeGrafter"/>
</dbReference>
<evidence type="ECO:0000256" key="11">
    <source>
        <dbReference type="ARBA" id="ARBA00023228"/>
    </source>
</evidence>
<dbReference type="AlphaFoldDB" id="A0A5J4SCU7"/>